<evidence type="ECO:0000259" key="4">
    <source>
        <dbReference type="PROSITE" id="PS50110"/>
    </source>
</evidence>
<dbReference type="RefSeq" id="WP_121686938.1">
    <property type="nucleotide sequence ID" value="NZ_RCUY01000001.1"/>
</dbReference>
<dbReference type="Gene3D" id="6.10.250.690">
    <property type="match status" value="1"/>
</dbReference>
<evidence type="ECO:0000313" key="6">
    <source>
        <dbReference type="EMBL" id="RLP80657.1"/>
    </source>
</evidence>
<dbReference type="Gene3D" id="3.40.50.2300">
    <property type="match status" value="1"/>
</dbReference>
<dbReference type="OrthoDB" id="9802426at2"/>
<dbReference type="InterPro" id="IPR016032">
    <property type="entry name" value="Sig_transdc_resp-reg_C-effctor"/>
</dbReference>
<comment type="caution">
    <text evidence="6">The sequence shown here is derived from an EMBL/GenBank/DDBJ whole genome shotgun (WGS) entry which is preliminary data.</text>
</comment>
<dbReference type="PROSITE" id="PS51755">
    <property type="entry name" value="OMPR_PHOB"/>
    <property type="match status" value="1"/>
</dbReference>
<dbReference type="PANTHER" id="PTHR48111:SF36">
    <property type="entry name" value="TRANSCRIPTIONAL REGULATORY PROTEIN CUTR"/>
    <property type="match status" value="1"/>
</dbReference>
<organism evidence="6 8">
    <name type="scientific">Mycetocola lacteus</name>
    <dbReference type="NCBI Taxonomy" id="76637"/>
    <lineage>
        <taxon>Bacteria</taxon>
        <taxon>Bacillati</taxon>
        <taxon>Actinomycetota</taxon>
        <taxon>Actinomycetes</taxon>
        <taxon>Micrococcales</taxon>
        <taxon>Microbacteriaceae</taxon>
        <taxon>Mycetocola</taxon>
    </lineage>
</organism>
<sequence length="222" mass="24562">MRVLIVDDEELLAQAIHEAFRREIIAADIAYDGATALEMDSVNEYDVVVLDRDLPVIHGDRVCAELSAAGSRARVLMLTASGRLTDKVEGFRLGADDYLAKPFAFPELIARVRALGRRTAEATPVVYEYHGVRLDAFRHDVFRDGTYIRLSKKEFAILEVLMAADGATVSAERILEKAWDENVDPFTNSIRVTLSTLRKKLGQPGIIETVSGVGYRIAAPVE</sequence>
<dbReference type="InterPro" id="IPR036388">
    <property type="entry name" value="WH-like_DNA-bd_sf"/>
</dbReference>
<accession>A0A3L7AK67</accession>
<dbReference type="AlphaFoldDB" id="A0A3L7AK67"/>
<dbReference type="GO" id="GO:0006355">
    <property type="term" value="P:regulation of DNA-templated transcription"/>
    <property type="evidence" value="ECO:0007669"/>
    <property type="project" value="InterPro"/>
</dbReference>
<dbReference type="SMART" id="SM00448">
    <property type="entry name" value="REC"/>
    <property type="match status" value="1"/>
</dbReference>
<evidence type="ECO:0000259" key="5">
    <source>
        <dbReference type="PROSITE" id="PS51755"/>
    </source>
</evidence>
<dbReference type="InterPro" id="IPR039420">
    <property type="entry name" value="WalR-like"/>
</dbReference>
<dbReference type="InterPro" id="IPR001789">
    <property type="entry name" value="Sig_transdc_resp-reg_receiver"/>
</dbReference>
<keyword evidence="1 3" id="KW-0238">DNA-binding</keyword>
<gene>
    <name evidence="7" type="ORF">D9V34_00050</name>
    <name evidence="6" type="ORF">D9V34_12345</name>
</gene>
<keyword evidence="8" id="KW-1185">Reference proteome</keyword>
<feature type="domain" description="OmpR/PhoB-type" evidence="5">
    <location>
        <begin position="124"/>
        <end position="219"/>
    </location>
</feature>
<evidence type="ECO:0000256" key="3">
    <source>
        <dbReference type="PROSITE-ProRule" id="PRU01091"/>
    </source>
</evidence>
<dbReference type="CDD" id="cd00383">
    <property type="entry name" value="trans_reg_C"/>
    <property type="match status" value="1"/>
</dbReference>
<dbReference type="InterPro" id="IPR001867">
    <property type="entry name" value="OmpR/PhoB-type_DNA-bd"/>
</dbReference>
<dbReference type="Pfam" id="PF00072">
    <property type="entry name" value="Response_reg"/>
    <property type="match status" value="1"/>
</dbReference>
<dbReference type="InterPro" id="IPR011006">
    <property type="entry name" value="CheY-like_superfamily"/>
</dbReference>
<dbReference type="GO" id="GO:0000156">
    <property type="term" value="F:phosphorelay response regulator activity"/>
    <property type="evidence" value="ECO:0007669"/>
    <property type="project" value="TreeGrafter"/>
</dbReference>
<feature type="domain" description="Response regulatory" evidence="4">
    <location>
        <begin position="2"/>
        <end position="116"/>
    </location>
</feature>
<dbReference type="GO" id="GO:0005829">
    <property type="term" value="C:cytosol"/>
    <property type="evidence" value="ECO:0007669"/>
    <property type="project" value="TreeGrafter"/>
</dbReference>
<feature type="DNA-binding region" description="OmpR/PhoB-type" evidence="3">
    <location>
        <begin position="124"/>
        <end position="219"/>
    </location>
</feature>
<keyword evidence="2" id="KW-0597">Phosphoprotein</keyword>
<protein>
    <submittedName>
        <fullName evidence="6">DNA-binding response regulator</fullName>
    </submittedName>
</protein>
<dbReference type="GO" id="GO:0032993">
    <property type="term" value="C:protein-DNA complex"/>
    <property type="evidence" value="ECO:0007669"/>
    <property type="project" value="TreeGrafter"/>
</dbReference>
<dbReference type="EMBL" id="RCUY01000001">
    <property type="protein sequence ID" value="RLP84442.1"/>
    <property type="molecule type" value="Genomic_DNA"/>
</dbReference>
<dbReference type="PROSITE" id="PS50110">
    <property type="entry name" value="RESPONSE_REGULATORY"/>
    <property type="match status" value="1"/>
</dbReference>
<evidence type="ECO:0000256" key="2">
    <source>
        <dbReference type="PROSITE-ProRule" id="PRU00169"/>
    </source>
</evidence>
<dbReference type="Gene3D" id="1.10.10.10">
    <property type="entry name" value="Winged helix-like DNA-binding domain superfamily/Winged helix DNA-binding domain"/>
    <property type="match status" value="1"/>
</dbReference>
<dbReference type="PANTHER" id="PTHR48111">
    <property type="entry name" value="REGULATOR OF RPOS"/>
    <property type="match status" value="1"/>
</dbReference>
<proteinExistence type="predicted"/>
<evidence type="ECO:0000313" key="8">
    <source>
        <dbReference type="Proteomes" id="UP000269438"/>
    </source>
</evidence>
<dbReference type="SUPFAM" id="SSF46894">
    <property type="entry name" value="C-terminal effector domain of the bipartite response regulators"/>
    <property type="match status" value="1"/>
</dbReference>
<evidence type="ECO:0000256" key="1">
    <source>
        <dbReference type="ARBA" id="ARBA00023125"/>
    </source>
</evidence>
<dbReference type="EMBL" id="RCUY01000011">
    <property type="protein sequence ID" value="RLP80657.1"/>
    <property type="molecule type" value="Genomic_DNA"/>
</dbReference>
<feature type="modified residue" description="4-aspartylphosphate" evidence="2">
    <location>
        <position position="51"/>
    </location>
</feature>
<dbReference type="Proteomes" id="UP000269438">
    <property type="component" value="Unassembled WGS sequence"/>
</dbReference>
<name>A0A3L7AK67_9MICO</name>
<dbReference type="SUPFAM" id="SSF52172">
    <property type="entry name" value="CheY-like"/>
    <property type="match status" value="1"/>
</dbReference>
<reference evidence="6 8" key="1">
    <citation type="submission" date="2018-10" db="EMBL/GenBank/DDBJ databases">
        <authorList>
            <person name="Li J."/>
        </authorList>
    </citation>
    <scope>NUCLEOTIDE SEQUENCE [LARGE SCALE GENOMIC DNA]</scope>
    <source>
        <strain evidence="6 8">JCM 11654</strain>
    </source>
</reference>
<dbReference type="GO" id="GO:0000976">
    <property type="term" value="F:transcription cis-regulatory region binding"/>
    <property type="evidence" value="ECO:0007669"/>
    <property type="project" value="TreeGrafter"/>
</dbReference>
<dbReference type="Pfam" id="PF00486">
    <property type="entry name" value="Trans_reg_C"/>
    <property type="match status" value="1"/>
</dbReference>
<dbReference type="SMART" id="SM00862">
    <property type="entry name" value="Trans_reg_C"/>
    <property type="match status" value="1"/>
</dbReference>
<evidence type="ECO:0000313" key="7">
    <source>
        <dbReference type="EMBL" id="RLP84442.1"/>
    </source>
</evidence>